<dbReference type="Pfam" id="PF13927">
    <property type="entry name" value="Ig_3"/>
    <property type="match status" value="1"/>
</dbReference>
<dbReference type="PROSITE" id="PS50835">
    <property type="entry name" value="IG_LIKE"/>
    <property type="match status" value="1"/>
</dbReference>
<feature type="compositionally biased region" description="Pro residues" evidence="1">
    <location>
        <begin position="290"/>
        <end position="301"/>
    </location>
</feature>
<gene>
    <name evidence="3" type="ORF">C7M84_004849</name>
</gene>
<feature type="compositionally biased region" description="Pro residues" evidence="1">
    <location>
        <begin position="391"/>
        <end position="403"/>
    </location>
</feature>
<dbReference type="SUPFAM" id="SSF48726">
    <property type="entry name" value="Immunoglobulin"/>
    <property type="match status" value="2"/>
</dbReference>
<dbReference type="Gene3D" id="2.60.40.10">
    <property type="entry name" value="Immunoglobulins"/>
    <property type="match status" value="2"/>
</dbReference>
<feature type="compositionally biased region" description="Low complexity" evidence="1">
    <location>
        <begin position="23"/>
        <end position="32"/>
    </location>
</feature>
<feature type="compositionally biased region" description="Low complexity" evidence="1">
    <location>
        <begin position="313"/>
        <end position="323"/>
    </location>
</feature>
<feature type="compositionally biased region" description="Low complexity" evidence="1">
    <location>
        <begin position="335"/>
        <end position="363"/>
    </location>
</feature>
<dbReference type="EMBL" id="QCYY01001643">
    <property type="protein sequence ID" value="ROT76565.1"/>
    <property type="molecule type" value="Genomic_DNA"/>
</dbReference>
<protein>
    <submittedName>
        <fullName evidence="3">Putative nephrin-like</fullName>
    </submittedName>
</protein>
<dbReference type="PANTHER" id="PTHR23278:SF19">
    <property type="entry name" value="OBSCURIN"/>
    <property type="match status" value="1"/>
</dbReference>
<feature type="region of interest" description="Disordered" evidence="1">
    <location>
        <begin position="276"/>
        <end position="301"/>
    </location>
</feature>
<feature type="compositionally biased region" description="Low complexity" evidence="1">
    <location>
        <begin position="1"/>
        <end position="11"/>
    </location>
</feature>
<dbReference type="AlphaFoldDB" id="A0A3R7MHD1"/>
<dbReference type="PANTHER" id="PTHR23278">
    <property type="entry name" value="SIDESTEP PROTEIN"/>
    <property type="match status" value="1"/>
</dbReference>
<evidence type="ECO:0000313" key="3">
    <source>
        <dbReference type="EMBL" id="ROT76565.1"/>
    </source>
</evidence>
<comment type="caution">
    <text evidence="3">The sequence shown here is derived from an EMBL/GenBank/DDBJ whole genome shotgun (WGS) entry which is preliminary data.</text>
</comment>
<reference evidence="3 4" key="2">
    <citation type="submission" date="2019-01" db="EMBL/GenBank/DDBJ databases">
        <title>The decoding of complex shrimp genome reveals the adaptation for benthos swimmer, frequently molting mechanism and breeding impact on genome.</title>
        <authorList>
            <person name="Sun Y."/>
            <person name="Gao Y."/>
            <person name="Yu Y."/>
        </authorList>
    </citation>
    <scope>NUCLEOTIDE SEQUENCE [LARGE SCALE GENOMIC DNA]</scope>
    <source>
        <tissue evidence="3">Muscle</tissue>
    </source>
</reference>
<dbReference type="OrthoDB" id="6355172at2759"/>
<name>A0A3R7MHD1_PENVA</name>
<keyword evidence="4" id="KW-1185">Reference proteome</keyword>
<feature type="compositionally biased region" description="Pro residues" evidence="1">
    <location>
        <begin position="42"/>
        <end position="54"/>
    </location>
</feature>
<feature type="compositionally biased region" description="Low complexity" evidence="1">
    <location>
        <begin position="55"/>
        <end position="84"/>
    </location>
</feature>
<dbReference type="SMART" id="SM00409">
    <property type="entry name" value="IG"/>
    <property type="match status" value="1"/>
</dbReference>
<dbReference type="CDD" id="cd00096">
    <property type="entry name" value="Ig"/>
    <property type="match status" value="1"/>
</dbReference>
<evidence type="ECO:0000256" key="1">
    <source>
        <dbReference type="SAM" id="MobiDB-lite"/>
    </source>
</evidence>
<evidence type="ECO:0000259" key="2">
    <source>
        <dbReference type="PROSITE" id="PS50835"/>
    </source>
</evidence>
<dbReference type="SMART" id="SM00408">
    <property type="entry name" value="IGc2"/>
    <property type="match status" value="1"/>
</dbReference>
<feature type="region of interest" description="Disordered" evidence="1">
    <location>
        <begin position="1"/>
        <end position="92"/>
    </location>
</feature>
<dbReference type="Proteomes" id="UP000283509">
    <property type="component" value="Unassembled WGS sequence"/>
</dbReference>
<dbReference type="InterPro" id="IPR007110">
    <property type="entry name" value="Ig-like_dom"/>
</dbReference>
<feature type="compositionally biased region" description="Low complexity" evidence="1">
    <location>
        <begin position="277"/>
        <end position="286"/>
    </location>
</feature>
<dbReference type="PRINTS" id="PR01217">
    <property type="entry name" value="PRICHEXTENSN"/>
</dbReference>
<feature type="compositionally biased region" description="Pro residues" evidence="1">
    <location>
        <begin position="364"/>
        <end position="383"/>
    </location>
</feature>
<feature type="region of interest" description="Disordered" evidence="1">
    <location>
        <begin position="313"/>
        <end position="419"/>
    </location>
</feature>
<dbReference type="InterPro" id="IPR003598">
    <property type="entry name" value="Ig_sub2"/>
</dbReference>
<feature type="compositionally biased region" description="Pro residues" evidence="1">
    <location>
        <begin position="12"/>
        <end position="22"/>
    </location>
</feature>
<feature type="domain" description="Ig-like" evidence="2">
    <location>
        <begin position="138"/>
        <end position="241"/>
    </location>
</feature>
<sequence>MPTHTHTHTYSPPTPTHPPTFTPPQHTSSPHTHAPHHIPSPHLDPPPTPTPHPIPLHINSPPATPAHPHTTLPLSPTHTTQHIPPHTEKNHGLVSVSELLVNVTRADDNTRVKCTAENPAVPGAVLSNFTTLTVHYPPSVTASLGRSLRPDLLKEGDDVYFTCSVAANPPASTITWYHEEENIQHGQALLHPSLLPQGTVQVQNVSQGVIVSGESLVLQKVRRDKAGKYKCGASNALATVTSAPVHLKIRYFPLLSVYQRSNHLVFNLLVAPPYSPPQHSHYSSSRDPPPRPTPTSPPPFYSLPRLLPPPLLYATTSHATTPPSLTPTAPPRYPPLTTQCLHPTAPLPLSRLTPTPSHTHPTTQPHPYPSHAHCPPPTPPTPLSHPSHAHCPPPPTHPHPPHPSHAQSPRVMDGRRGNS</sequence>
<dbReference type="InterPro" id="IPR013783">
    <property type="entry name" value="Ig-like_fold"/>
</dbReference>
<reference evidence="3 4" key="1">
    <citation type="submission" date="2018-04" db="EMBL/GenBank/DDBJ databases">
        <authorList>
            <person name="Zhang X."/>
            <person name="Yuan J."/>
            <person name="Li F."/>
            <person name="Xiang J."/>
        </authorList>
    </citation>
    <scope>NUCLEOTIDE SEQUENCE [LARGE SCALE GENOMIC DNA]</scope>
    <source>
        <tissue evidence="3">Muscle</tissue>
    </source>
</reference>
<feature type="compositionally biased region" description="Pro residues" evidence="1">
    <location>
        <begin position="324"/>
        <end position="334"/>
    </location>
</feature>
<evidence type="ECO:0000313" key="4">
    <source>
        <dbReference type="Proteomes" id="UP000283509"/>
    </source>
</evidence>
<dbReference type="InterPro" id="IPR003599">
    <property type="entry name" value="Ig_sub"/>
</dbReference>
<organism evidence="3 4">
    <name type="scientific">Penaeus vannamei</name>
    <name type="common">Whiteleg shrimp</name>
    <name type="synonym">Litopenaeus vannamei</name>
    <dbReference type="NCBI Taxonomy" id="6689"/>
    <lineage>
        <taxon>Eukaryota</taxon>
        <taxon>Metazoa</taxon>
        <taxon>Ecdysozoa</taxon>
        <taxon>Arthropoda</taxon>
        <taxon>Crustacea</taxon>
        <taxon>Multicrustacea</taxon>
        <taxon>Malacostraca</taxon>
        <taxon>Eumalacostraca</taxon>
        <taxon>Eucarida</taxon>
        <taxon>Decapoda</taxon>
        <taxon>Dendrobranchiata</taxon>
        <taxon>Penaeoidea</taxon>
        <taxon>Penaeidae</taxon>
        <taxon>Penaeus</taxon>
    </lineage>
</organism>
<proteinExistence type="predicted"/>
<dbReference type="InterPro" id="IPR036179">
    <property type="entry name" value="Ig-like_dom_sf"/>
</dbReference>
<accession>A0A3R7MHD1</accession>